<organism evidence="1 2">
    <name type="scientific">Candidatus Ryanbacteria bacterium RIFCSPLOWO2_02_FULL_47_14</name>
    <dbReference type="NCBI Taxonomy" id="1802129"/>
    <lineage>
        <taxon>Bacteria</taxon>
        <taxon>Candidatus Ryaniibacteriota</taxon>
    </lineage>
</organism>
<dbReference type="Proteomes" id="UP000177954">
    <property type="component" value="Unassembled WGS sequence"/>
</dbReference>
<dbReference type="InterPro" id="IPR035093">
    <property type="entry name" value="RelE/ParE_toxin_dom_sf"/>
</dbReference>
<dbReference type="Gene3D" id="3.30.2310.20">
    <property type="entry name" value="RelE-like"/>
    <property type="match status" value="1"/>
</dbReference>
<sequence>MSALAQNEIFYGTGFLRDVQKLQHEAQEKLAQLLDILIVDTFDSRLHTKPLGAPLKGKYSFRITRDWRVAFEFSGQHTIKLLVVDHRNRIYKRLARL</sequence>
<name>A0A1G2GYR2_9BACT</name>
<dbReference type="EMBL" id="MHNZ01000034">
    <property type="protein sequence ID" value="OGZ55333.1"/>
    <property type="molecule type" value="Genomic_DNA"/>
</dbReference>
<dbReference type="SUPFAM" id="SSF143011">
    <property type="entry name" value="RelE-like"/>
    <property type="match status" value="1"/>
</dbReference>
<protein>
    <recommendedName>
        <fullName evidence="3">Plasmid stabilization protein</fullName>
    </recommendedName>
</protein>
<gene>
    <name evidence="1" type="ORF">A3J04_03805</name>
</gene>
<reference evidence="1 2" key="1">
    <citation type="journal article" date="2016" name="Nat. Commun.">
        <title>Thousands of microbial genomes shed light on interconnected biogeochemical processes in an aquifer system.</title>
        <authorList>
            <person name="Anantharaman K."/>
            <person name="Brown C.T."/>
            <person name="Hug L.A."/>
            <person name="Sharon I."/>
            <person name="Castelle C.J."/>
            <person name="Probst A.J."/>
            <person name="Thomas B.C."/>
            <person name="Singh A."/>
            <person name="Wilkins M.J."/>
            <person name="Karaoz U."/>
            <person name="Brodie E.L."/>
            <person name="Williams K.H."/>
            <person name="Hubbard S.S."/>
            <person name="Banfield J.F."/>
        </authorList>
    </citation>
    <scope>NUCLEOTIDE SEQUENCE [LARGE SCALE GENOMIC DNA]</scope>
</reference>
<evidence type="ECO:0008006" key="3">
    <source>
        <dbReference type="Google" id="ProtNLM"/>
    </source>
</evidence>
<evidence type="ECO:0000313" key="2">
    <source>
        <dbReference type="Proteomes" id="UP000177954"/>
    </source>
</evidence>
<dbReference type="AlphaFoldDB" id="A0A1G2GYR2"/>
<evidence type="ECO:0000313" key="1">
    <source>
        <dbReference type="EMBL" id="OGZ55333.1"/>
    </source>
</evidence>
<proteinExistence type="predicted"/>
<dbReference type="STRING" id="1802129.A3J04_03805"/>
<accession>A0A1G2GYR2</accession>
<comment type="caution">
    <text evidence="1">The sequence shown here is derived from an EMBL/GenBank/DDBJ whole genome shotgun (WGS) entry which is preliminary data.</text>
</comment>